<dbReference type="PANTHER" id="PTHR13939:SF0">
    <property type="entry name" value="NMN AMIDOHYDROLASE-LIKE PROTEIN YFAY"/>
    <property type="match status" value="1"/>
</dbReference>
<feature type="domain" description="MoaB/Mog" evidence="2">
    <location>
        <begin position="4"/>
        <end position="170"/>
    </location>
</feature>
<evidence type="ECO:0000256" key="1">
    <source>
        <dbReference type="HAMAP-Rule" id="MF_00226"/>
    </source>
</evidence>
<dbReference type="Proteomes" id="UP000051450">
    <property type="component" value="Unassembled WGS sequence"/>
</dbReference>
<dbReference type="Pfam" id="PF00994">
    <property type="entry name" value="MoCF_biosynth"/>
    <property type="match status" value="1"/>
</dbReference>
<accession>A0A0R1HG95</accession>
<keyword evidence="4" id="KW-1185">Reference proteome</keyword>
<dbReference type="PATRIC" id="fig|1423719.4.peg.1531"/>
<dbReference type="STRING" id="1423719.FC66_GL001505"/>
<dbReference type="PIRSF" id="PIRSF006728">
    <property type="entry name" value="CinA"/>
    <property type="match status" value="1"/>
</dbReference>
<evidence type="ECO:0000259" key="2">
    <source>
        <dbReference type="SMART" id="SM00852"/>
    </source>
</evidence>
<evidence type="ECO:0000313" key="4">
    <source>
        <dbReference type="Proteomes" id="UP000051450"/>
    </source>
</evidence>
<dbReference type="OrthoDB" id="9801454at2"/>
<evidence type="ECO:0000313" key="3">
    <source>
        <dbReference type="EMBL" id="KRK45388.1"/>
    </source>
</evidence>
<dbReference type="NCBIfam" id="TIGR00199">
    <property type="entry name" value="PncC_domain"/>
    <property type="match status" value="1"/>
</dbReference>
<organism evidence="3 4">
    <name type="scientific">Dellaglioa algida DSM 15638</name>
    <dbReference type="NCBI Taxonomy" id="1423719"/>
    <lineage>
        <taxon>Bacteria</taxon>
        <taxon>Bacillati</taxon>
        <taxon>Bacillota</taxon>
        <taxon>Bacilli</taxon>
        <taxon>Lactobacillales</taxon>
        <taxon>Lactobacillaceae</taxon>
        <taxon>Dellaglioa</taxon>
    </lineage>
</organism>
<dbReference type="PANTHER" id="PTHR13939">
    <property type="entry name" value="NICOTINAMIDE-NUCLEOTIDE AMIDOHYDROLASE PNCC"/>
    <property type="match status" value="1"/>
</dbReference>
<dbReference type="NCBIfam" id="TIGR00177">
    <property type="entry name" value="molyb_syn"/>
    <property type="match status" value="1"/>
</dbReference>
<dbReference type="InterPro" id="IPR008135">
    <property type="entry name" value="Competence-induced_CinA"/>
</dbReference>
<dbReference type="InterPro" id="IPR008136">
    <property type="entry name" value="CinA_C"/>
</dbReference>
<proteinExistence type="inferred from homology"/>
<dbReference type="InterPro" id="IPR041424">
    <property type="entry name" value="CinA_KH"/>
</dbReference>
<dbReference type="InterPro" id="IPR001453">
    <property type="entry name" value="MoaB/Mog_dom"/>
</dbReference>
<gene>
    <name evidence="1" type="primary">cinA</name>
    <name evidence="3" type="ORF">FC66_GL001505</name>
</gene>
<dbReference type="InterPro" id="IPR050101">
    <property type="entry name" value="CinA"/>
</dbReference>
<dbReference type="CDD" id="cd00885">
    <property type="entry name" value="cinA"/>
    <property type="match status" value="1"/>
</dbReference>
<dbReference type="SMART" id="SM00852">
    <property type="entry name" value="MoCF_biosynth"/>
    <property type="match status" value="1"/>
</dbReference>
<dbReference type="HAMAP" id="MF_00226_B">
    <property type="entry name" value="CinA_B"/>
    <property type="match status" value="1"/>
</dbReference>
<dbReference type="Gene3D" id="3.30.70.2860">
    <property type="match status" value="1"/>
</dbReference>
<dbReference type="EMBL" id="AZDI01000009">
    <property type="protein sequence ID" value="KRK45388.1"/>
    <property type="molecule type" value="Genomic_DNA"/>
</dbReference>
<reference evidence="3 4" key="1">
    <citation type="journal article" date="2015" name="Genome Announc.">
        <title>Expanding the biotechnology potential of lactobacilli through comparative genomics of 213 strains and associated genera.</title>
        <authorList>
            <person name="Sun Z."/>
            <person name="Harris H.M."/>
            <person name="McCann A."/>
            <person name="Guo C."/>
            <person name="Argimon S."/>
            <person name="Zhang W."/>
            <person name="Yang X."/>
            <person name="Jeffery I.B."/>
            <person name="Cooney J.C."/>
            <person name="Kagawa T.F."/>
            <person name="Liu W."/>
            <person name="Song Y."/>
            <person name="Salvetti E."/>
            <person name="Wrobel A."/>
            <person name="Rasinkangas P."/>
            <person name="Parkhill J."/>
            <person name="Rea M.C."/>
            <person name="O'Sullivan O."/>
            <person name="Ritari J."/>
            <person name="Douillard F.P."/>
            <person name="Paul Ross R."/>
            <person name="Yang R."/>
            <person name="Briner A.E."/>
            <person name="Felis G.E."/>
            <person name="de Vos W.M."/>
            <person name="Barrangou R."/>
            <person name="Klaenhammer T.R."/>
            <person name="Caufield P.W."/>
            <person name="Cui Y."/>
            <person name="Zhang H."/>
            <person name="O'Toole P.W."/>
        </authorList>
    </citation>
    <scope>NUCLEOTIDE SEQUENCE [LARGE SCALE GENOMIC DNA]</scope>
    <source>
        <strain evidence="3 4">DSM 15638</strain>
    </source>
</reference>
<dbReference type="Pfam" id="PF18146">
    <property type="entry name" value="CinA_KH"/>
    <property type="match status" value="1"/>
</dbReference>
<comment type="similarity">
    <text evidence="1">Belongs to the CinA family.</text>
</comment>
<dbReference type="AlphaFoldDB" id="A0A0R1HG95"/>
<dbReference type="RefSeq" id="WP_057974555.1">
    <property type="nucleotide sequence ID" value="NZ_AZDI01000009.1"/>
</dbReference>
<sequence>MHAEIIAVGTEILLGQIVNTNSAFLADKLADLGVNVFYQTVVGDNESRMLETIEIASKRNDLVILSGGLGPTEDDLTKQMVAKFLNEKLVENKDAMLKIENHFAQTGRKMTENNKLQALYIEGSVPIKNHAGMAVGDFYKGAACDFLLLPGPPNELKTMFNKEVEELLKQTYNLNSHLESKVLRFFGIGESKLVTELEDIINAQTNPTIAPYAKTNEVTLRITASATEGKSAEKLIGEMETNVLNRVGNYFYGYGDDNSLQNVVVTELIKNNLSISAAESLTAGLFQSTLAEVAGVSKVYPGGFVTYANAVKSDVLGIPTETIKKHGVVSESIAKQMAIQTQDKMKTDIAISFTGVAGPDELEGQKAGTVWIGLAFKDNPVVAKQFHFAGNRETIRQRSVLSGLKWIFDEINE</sequence>
<dbReference type="Gene3D" id="3.40.980.10">
    <property type="entry name" value="MoaB/Mog-like domain"/>
    <property type="match status" value="1"/>
</dbReference>
<dbReference type="NCBIfam" id="NF001813">
    <property type="entry name" value="PRK00549.1"/>
    <property type="match status" value="1"/>
</dbReference>
<name>A0A0R1HG95_9LACO</name>
<dbReference type="SUPFAM" id="SSF53218">
    <property type="entry name" value="Molybdenum cofactor biosynthesis proteins"/>
    <property type="match status" value="1"/>
</dbReference>
<dbReference type="Pfam" id="PF02464">
    <property type="entry name" value="CinA"/>
    <property type="match status" value="1"/>
</dbReference>
<dbReference type="Gene3D" id="3.90.950.20">
    <property type="entry name" value="CinA-like"/>
    <property type="match status" value="1"/>
</dbReference>
<dbReference type="InterPro" id="IPR036425">
    <property type="entry name" value="MoaB/Mog-like_dom_sf"/>
</dbReference>
<comment type="caution">
    <text evidence="3">The sequence shown here is derived from an EMBL/GenBank/DDBJ whole genome shotgun (WGS) entry which is preliminary data.</text>
</comment>
<dbReference type="NCBIfam" id="TIGR00200">
    <property type="entry name" value="cinA_nterm"/>
    <property type="match status" value="1"/>
</dbReference>
<dbReference type="InterPro" id="IPR036653">
    <property type="entry name" value="CinA-like_C"/>
</dbReference>
<protein>
    <recommendedName>
        <fullName evidence="1">Putative competence-damage inducible protein</fullName>
    </recommendedName>
</protein>
<dbReference type="SUPFAM" id="SSF142433">
    <property type="entry name" value="CinA-like"/>
    <property type="match status" value="1"/>
</dbReference>